<dbReference type="STRING" id="60175.A0A1V6YKV0"/>
<dbReference type="AlphaFoldDB" id="A0A1V6YKV0"/>
<dbReference type="PROSITE" id="PS51257">
    <property type="entry name" value="PROKAR_LIPOPROTEIN"/>
    <property type="match status" value="1"/>
</dbReference>
<dbReference type="EMBL" id="MOOB01000018">
    <property type="protein sequence ID" value="OQE87938.1"/>
    <property type="molecule type" value="Genomic_DNA"/>
</dbReference>
<reference evidence="3" key="1">
    <citation type="submission" date="2016-10" db="EMBL/GenBank/DDBJ databases">
        <title>Uncovering the secondary metabolism of Penicillium species provides insights into the evolution of 6-MSA pathways.</title>
        <authorList>
            <person name="Nielsen J.C."/>
            <person name="Nielsen J."/>
        </authorList>
    </citation>
    <scope>NUCLEOTIDE SEQUENCE [LARGE SCALE GENOMIC DNA]</scope>
    <source>
        <strain evidence="3">IBT 13039</strain>
    </source>
</reference>
<dbReference type="Gene3D" id="1.25.40.10">
    <property type="entry name" value="Tetratricopeptide repeat domain"/>
    <property type="match status" value="1"/>
</dbReference>
<proteinExistence type="predicted"/>
<dbReference type="Proteomes" id="UP000191691">
    <property type="component" value="Unassembled WGS sequence"/>
</dbReference>
<dbReference type="InterPro" id="IPR011990">
    <property type="entry name" value="TPR-like_helical_dom_sf"/>
</dbReference>
<comment type="caution">
    <text evidence="3">The sequence shown here is derived from an EMBL/GenBank/DDBJ whole genome shotgun (WGS) entry which is preliminary data.</text>
</comment>
<dbReference type="OMA" id="NFYYLTS"/>
<gene>
    <name evidence="3" type="ORF">PENNAL_c0018G08290</name>
    <name evidence="2" type="ORF">PNAL_LOCUS1308</name>
</gene>
<evidence type="ECO:0000313" key="2">
    <source>
        <dbReference type="EMBL" id="CAG7980560.1"/>
    </source>
</evidence>
<dbReference type="Proteomes" id="UP001153461">
    <property type="component" value="Unassembled WGS sequence"/>
</dbReference>
<sequence>MARPLILPLQWRQLHQALCPKAHTLGHNGVQACARAVTNSNTTTSKRPFHTTQARSAVGPPRRSPSVRMQERKGTGAVSGDVLVTSNGHGLDRDGFWNRYCVAHVEPTLAEFKEFTRQMYETYDYLLPPGVNMATFGSVGEQLIRLSHSRFPSASLIRSISIDVDAVYRISFVLRTLSKGRYIYQWALTGCAKAHSRRALVHLVNQYISIEGVDIYRNTEPIAQIKDLALKDEFPQAIMLYAKLLIWRGEHGQAARLLEQKILPYLQPVSTPPPLWEDIKLLDDFESPWRMYAIAVEKEQGLQGILNATRRAALEFHDPLAMTDYAISVLETDEPHKYEVYESYMAAAALGQHPLACFYLANLYYRISQGEFTTEAERDAKKREATYAQRRAWLRRFEPIEKWVNTLFNQPLDRKSYRILAMDWYELAFDMGNNESGYILALLLREDGEMEKSREVYNLTAQMGLPTSLSKKGLKLMEDKWEDQTFKPGPPPQLLRLA</sequence>
<evidence type="ECO:0000256" key="1">
    <source>
        <dbReference type="SAM" id="MobiDB-lite"/>
    </source>
</evidence>
<dbReference type="OrthoDB" id="250175at2759"/>
<feature type="region of interest" description="Disordered" evidence="1">
    <location>
        <begin position="41"/>
        <end position="75"/>
    </location>
</feature>
<dbReference type="EMBL" id="CAJVNV010000034">
    <property type="protein sequence ID" value="CAG7980560.1"/>
    <property type="molecule type" value="Genomic_DNA"/>
</dbReference>
<accession>A0A1V6YKV0</accession>
<evidence type="ECO:0000313" key="3">
    <source>
        <dbReference type="EMBL" id="OQE87938.1"/>
    </source>
</evidence>
<keyword evidence="4" id="KW-1185">Reference proteome</keyword>
<reference evidence="4" key="2">
    <citation type="journal article" date="2017" name="Nat. Microbiol.">
        <title>Global analysis of biosynthetic gene clusters reveals vast potential of secondary metabolite production in Penicillium species.</title>
        <authorList>
            <person name="Nielsen J.C."/>
            <person name="Grijseels S."/>
            <person name="Prigent S."/>
            <person name="Ji B."/>
            <person name="Dainat J."/>
            <person name="Nielsen K.F."/>
            <person name="Frisvad J.C."/>
            <person name="Workman M."/>
            <person name="Nielsen J."/>
        </authorList>
    </citation>
    <scope>NUCLEOTIDE SEQUENCE [LARGE SCALE GENOMIC DNA]</scope>
    <source>
        <strain evidence="4">IBT 13039</strain>
    </source>
</reference>
<feature type="compositionally biased region" description="Polar residues" evidence="1">
    <location>
        <begin position="41"/>
        <end position="55"/>
    </location>
</feature>
<name>A0A1V6YKV0_PENNA</name>
<organism evidence="3 4">
    <name type="scientific">Penicillium nalgiovense</name>
    <dbReference type="NCBI Taxonomy" id="60175"/>
    <lineage>
        <taxon>Eukaryota</taxon>
        <taxon>Fungi</taxon>
        <taxon>Dikarya</taxon>
        <taxon>Ascomycota</taxon>
        <taxon>Pezizomycotina</taxon>
        <taxon>Eurotiomycetes</taxon>
        <taxon>Eurotiomycetidae</taxon>
        <taxon>Eurotiales</taxon>
        <taxon>Aspergillaceae</taxon>
        <taxon>Penicillium</taxon>
    </lineage>
</organism>
<reference evidence="2" key="3">
    <citation type="submission" date="2021-07" db="EMBL/GenBank/DDBJ databases">
        <authorList>
            <person name="Branca A.L. A."/>
        </authorList>
    </citation>
    <scope>NUCLEOTIDE SEQUENCE</scope>
</reference>
<evidence type="ECO:0000313" key="4">
    <source>
        <dbReference type="Proteomes" id="UP000191691"/>
    </source>
</evidence>
<protein>
    <submittedName>
        <fullName evidence="3">Uncharacterized protein</fullName>
    </submittedName>
</protein>